<evidence type="ECO:0000313" key="4">
    <source>
        <dbReference type="Proteomes" id="UP000093309"/>
    </source>
</evidence>
<proteinExistence type="predicted"/>
<dbReference type="Pfam" id="PF16244">
    <property type="entry name" value="DUF4901"/>
    <property type="match status" value="2"/>
</dbReference>
<dbReference type="PROSITE" id="PS51272">
    <property type="entry name" value="SLH"/>
    <property type="match status" value="2"/>
</dbReference>
<protein>
    <recommendedName>
        <fullName evidence="2">SLH domain-containing protein</fullName>
    </recommendedName>
</protein>
<evidence type="ECO:0000256" key="1">
    <source>
        <dbReference type="SAM" id="SignalP"/>
    </source>
</evidence>
<evidence type="ECO:0000313" key="3">
    <source>
        <dbReference type="EMBL" id="OCT13514.1"/>
    </source>
</evidence>
<reference evidence="4" key="1">
    <citation type="submission" date="2016-05" db="EMBL/GenBank/DDBJ databases">
        <title>Paenibacillus oryzae. sp. nov., isolated from the rice root.</title>
        <authorList>
            <person name="Zhang J."/>
            <person name="Zhang X."/>
        </authorList>
    </citation>
    <scope>NUCLEOTIDE SEQUENCE [LARGE SCALE GENOMIC DNA]</scope>
    <source>
        <strain evidence="4">KCTC13222</strain>
    </source>
</reference>
<feature type="chain" id="PRO_5008649702" description="SLH domain-containing protein" evidence="1">
    <location>
        <begin position="32"/>
        <end position="775"/>
    </location>
</feature>
<accession>A0A1C0ZZF3</accession>
<keyword evidence="1" id="KW-0732">Signal</keyword>
<feature type="domain" description="SLH" evidence="2">
    <location>
        <begin position="710"/>
        <end position="772"/>
    </location>
</feature>
<evidence type="ECO:0000259" key="2">
    <source>
        <dbReference type="PROSITE" id="PS51272"/>
    </source>
</evidence>
<dbReference type="Proteomes" id="UP000093309">
    <property type="component" value="Unassembled WGS sequence"/>
</dbReference>
<feature type="signal peptide" evidence="1">
    <location>
        <begin position="1"/>
        <end position="31"/>
    </location>
</feature>
<organism evidence="3 4">
    <name type="scientific">Paenibacillus pectinilyticus</name>
    <dbReference type="NCBI Taxonomy" id="512399"/>
    <lineage>
        <taxon>Bacteria</taxon>
        <taxon>Bacillati</taxon>
        <taxon>Bacillota</taxon>
        <taxon>Bacilli</taxon>
        <taxon>Bacillales</taxon>
        <taxon>Paenibacillaceae</taxon>
        <taxon>Paenibacillus</taxon>
    </lineage>
</organism>
<keyword evidence="4" id="KW-1185">Reference proteome</keyword>
<comment type="caution">
    <text evidence="3">The sequence shown here is derived from an EMBL/GenBank/DDBJ whole genome shotgun (WGS) entry which is preliminary data.</text>
</comment>
<dbReference type="OrthoDB" id="2652191at2"/>
<dbReference type="Pfam" id="PF00395">
    <property type="entry name" value="SLH"/>
    <property type="match status" value="1"/>
</dbReference>
<dbReference type="RefSeq" id="WP_065853576.1">
    <property type="nucleotide sequence ID" value="NZ_LYPC01000022.1"/>
</dbReference>
<dbReference type="InterPro" id="IPR001119">
    <property type="entry name" value="SLH_dom"/>
</dbReference>
<dbReference type="STRING" id="512399.A8709_18125"/>
<sequence length="775" mass="85782">MKNRKQTLNLLGKSMLITMTGVSIIASSALAADTSNTTTIKAVSDTTVLNPADAKISKDQAVERIRKLFPALKEASVESVDFGDPNTFPARNEKVWTIQWQFKTENGSSGFSSRVDAMNGDLLQMYMPSLNDPRNTIHFPPKITKEEAQQLAKDFILQAAPSIVPDSLKLNDDSFQIQGQISLFGPVQYFFNYNIMMNGVKLNDGGVQVTLDGEGNVLQFNKVLQLSSYPSTVPKITLEQAKTFAKEHQSAELQYIPIRKGGNKIKSWWLGYVPSLQPIDGQTGQFETLGSPINEQGTRYVPVPKTVNGFSPITTNGELTAEQAARIAEQAFPLLKEKKLLQNSQSEDWNGDHQKVWTLYWGDGELRMGPGSYRATVDAKTGIILNYTSDVYSPYPSTAKPSSNEPAISKNAAQQRAAEVLNLIYPNASEDLKQIDYHNSLDVTTGSSAQSQYYSFIFQRFYQGLAVSGDTVNLTLDLQGNVSNYYSNKTVLDDKVMTALKANLTKEQALAQIWDSTKLELQINTFGGFTNSNTYEQPIAKLDYNQVLKGTTLNYTALDATDGTWRSIWLNQNSSSQASMKPTDISGHWAQQDLETMIQYHVLTPDDAGKLNPDQTIKYGDWLTMMATALTPQYKNFYNGNRMDKPLFADITESSPYFDAIRTFIQQKWLDADANGLLNADQELTREALATSLIHILKYNKLTSLLAPTLPGLPFTDSNLITNKSDVAMVVDLGIMEGTNGAFEPLAKVSKAQAAIVLMRLAHLQGKLDQTIGQP</sequence>
<dbReference type="AlphaFoldDB" id="A0A1C0ZZF3"/>
<dbReference type="InterPro" id="IPR032599">
    <property type="entry name" value="YcdB/YcdC_rep_domain"/>
</dbReference>
<feature type="domain" description="SLH" evidence="2">
    <location>
        <begin position="577"/>
        <end position="640"/>
    </location>
</feature>
<dbReference type="EMBL" id="LYPC01000022">
    <property type="protein sequence ID" value="OCT13514.1"/>
    <property type="molecule type" value="Genomic_DNA"/>
</dbReference>
<name>A0A1C0ZZF3_9BACL</name>
<gene>
    <name evidence="3" type="ORF">A8709_18125</name>
</gene>